<dbReference type="GO" id="GO:0004375">
    <property type="term" value="F:glycine dehydrogenase (decarboxylating) activity"/>
    <property type="evidence" value="ECO:0007669"/>
    <property type="project" value="UniProtKB-EC"/>
</dbReference>
<evidence type="ECO:0000256" key="7">
    <source>
        <dbReference type="ARBA" id="ARBA00049026"/>
    </source>
</evidence>
<comment type="caution">
    <text evidence="12">The sequence shown here is derived from an EMBL/GenBank/DDBJ whole genome shotgun (WGS) entry which is preliminary data.</text>
</comment>
<evidence type="ECO:0000256" key="3">
    <source>
        <dbReference type="ARBA" id="ARBA00010756"/>
    </source>
</evidence>
<comment type="similarity">
    <text evidence="3 8">Belongs to the GcvP family.</text>
</comment>
<evidence type="ECO:0000259" key="11">
    <source>
        <dbReference type="Pfam" id="PF21478"/>
    </source>
</evidence>
<dbReference type="HAMAP" id="MF_00711">
    <property type="entry name" value="GcvP"/>
    <property type="match status" value="1"/>
</dbReference>
<dbReference type="GO" id="GO:0030170">
    <property type="term" value="F:pyridoxal phosphate binding"/>
    <property type="evidence" value="ECO:0007669"/>
    <property type="project" value="TreeGrafter"/>
</dbReference>
<dbReference type="OrthoDB" id="9801272at2"/>
<dbReference type="EMBL" id="RAQK01000001">
    <property type="protein sequence ID" value="RKE96017.1"/>
    <property type="molecule type" value="Genomic_DNA"/>
</dbReference>
<comment type="catalytic activity">
    <reaction evidence="7 8">
        <text>N(6)-[(R)-lipoyl]-L-lysyl-[glycine-cleavage complex H protein] + glycine + H(+) = N(6)-[(R)-S(8)-aminomethyldihydrolipoyl]-L-lysyl-[glycine-cleavage complex H protein] + CO2</text>
        <dbReference type="Rhea" id="RHEA:24304"/>
        <dbReference type="Rhea" id="RHEA-COMP:10494"/>
        <dbReference type="Rhea" id="RHEA-COMP:10495"/>
        <dbReference type="ChEBI" id="CHEBI:15378"/>
        <dbReference type="ChEBI" id="CHEBI:16526"/>
        <dbReference type="ChEBI" id="CHEBI:57305"/>
        <dbReference type="ChEBI" id="CHEBI:83099"/>
        <dbReference type="ChEBI" id="CHEBI:83143"/>
        <dbReference type="EC" id="1.4.4.2"/>
    </reaction>
</comment>
<dbReference type="InterPro" id="IPR015422">
    <property type="entry name" value="PyrdxlP-dep_Trfase_small"/>
</dbReference>
<dbReference type="STRING" id="1443111.Z949_2539"/>
<proteinExistence type="inferred from homology"/>
<feature type="domain" description="Glycine dehydrogenase C-terminal" evidence="11">
    <location>
        <begin position="765"/>
        <end position="886"/>
    </location>
</feature>
<dbReference type="AlphaFoldDB" id="A0A420DPC8"/>
<evidence type="ECO:0000256" key="8">
    <source>
        <dbReference type="HAMAP-Rule" id="MF_00711"/>
    </source>
</evidence>
<dbReference type="InterPro" id="IPR049315">
    <property type="entry name" value="GDC-P_N"/>
</dbReference>
<feature type="domain" description="Glycine cleavage system P-protein N-terminal" evidence="10">
    <location>
        <begin position="471"/>
        <end position="727"/>
    </location>
</feature>
<evidence type="ECO:0000256" key="1">
    <source>
        <dbReference type="ARBA" id="ARBA00001933"/>
    </source>
</evidence>
<evidence type="ECO:0000313" key="12">
    <source>
        <dbReference type="EMBL" id="RKE96017.1"/>
    </source>
</evidence>
<sequence length="947" mass="103318">MTFTPTNYLPYDFANRRHIGPSVSEMAEMLKVVGAKDLHALIDDTLPAKIRQAEPLDFGKPLSEQELLRHMKVVAGKNKVLTSLIGQGYHGTVTPPAIQRNIFENPAWYTAYTPYQPEISQGRLEALLNFQTMVADLTGLEIANASLLDEATACAEAMTMAKRVAKTKVMGFFIDENCHPQNINVMKTRAAPLGIEVIVGNPDDMDAAEVFGAIFQFPGTYGHLRDFTPQIAALHEEKAIGIIAADPLSLTLLKEPGAMGADIAVGSTQRFGVPVGYGGPHAAYMATKASYARSMPGRIVGVSIDSHGNRAYRLSLQTREQHIRREKANSNVCTAQALLAVMAGFYAVFHGPEGLKAIAQRIHRKTARLAEGLKSAGFDVRPAAFFDTITVDVGPLQSAVMKSAVDEGINLRKVGTTQVGITLDERTRSSTIEAVWRAFGIEREDKDYTPHYQMPEKLIRTSDFLTHPVFHMNRAETEMMRYMRRLADRDLALDRAMIPLGSCTMKLNSAAEMMPVSWDEFALLHPYIPKDQAAGYYEMIDDLSAKLCDVTGYDAISMQPNSGAQGEYAGLLTIAAYHRANGQGHRNICLIPMSAHGTNPASAQMVGWKVVPIQSAANGDIDLDDFNAKVAEHKDNLAACMITYPSTHGVFEETVIDVCDTVHANGGQVYIDGANMNAMVGLSRPGDLGGDVSHLNLHKTFCIPHGGGGPGMGPIGVKEHLITHLPGDPTSGEGAVSAAPFGSPSLLPISWAYCLMMGGEGLTQATRVAILNANYIARRLEGSFEVLYKGPTGRIAHECIIDTRPFAESAHVTVDDIAKRLMDAGFHAPTMSWPVAGTLMIEPTESETKAELDRFCDAMIAIRGEIADIEEGRIDGTNNPLKNAPHTMEDLVKDWDRPYTREQGCFPRGAFRVDKYWPPVNRVDNVWGDRNLSCTCPPMDEYLEAAE</sequence>
<dbReference type="InterPro" id="IPR015421">
    <property type="entry name" value="PyrdxlP-dep_Trfase_major"/>
</dbReference>
<dbReference type="FunFam" id="3.40.640.10:FF:000007">
    <property type="entry name" value="glycine dehydrogenase (Decarboxylating), mitochondrial"/>
    <property type="match status" value="1"/>
</dbReference>
<reference evidence="12 13" key="1">
    <citation type="submission" date="2018-09" db="EMBL/GenBank/DDBJ databases">
        <title>Genomic Encyclopedia of Archaeal and Bacterial Type Strains, Phase II (KMG-II): from individual species to whole genera.</title>
        <authorList>
            <person name="Goeker M."/>
        </authorList>
    </citation>
    <scope>NUCLEOTIDE SEQUENCE [LARGE SCALE GENOMIC DNA]</scope>
    <source>
        <strain evidence="12 13">DSM 11458</strain>
    </source>
</reference>
<keyword evidence="5 8" id="KW-0663">Pyridoxal phosphate</keyword>
<dbReference type="InterPro" id="IPR015424">
    <property type="entry name" value="PyrdxlP-dep_Trfase"/>
</dbReference>
<name>A0A420DPC8_9RHOB</name>
<gene>
    <name evidence="8" type="primary">gcvP</name>
    <name evidence="12" type="ORF">C8N30_0567</name>
</gene>
<feature type="modified residue" description="N6-(pyridoxal phosphate)lysine" evidence="8 9">
    <location>
        <position position="699"/>
    </location>
</feature>
<evidence type="ECO:0000259" key="10">
    <source>
        <dbReference type="Pfam" id="PF02347"/>
    </source>
</evidence>
<organism evidence="12 13">
    <name type="scientific">Sulfitobacter guttiformis</name>
    <dbReference type="NCBI Taxonomy" id="74349"/>
    <lineage>
        <taxon>Bacteria</taxon>
        <taxon>Pseudomonadati</taxon>
        <taxon>Pseudomonadota</taxon>
        <taxon>Alphaproteobacteria</taxon>
        <taxon>Rhodobacterales</taxon>
        <taxon>Roseobacteraceae</taxon>
        <taxon>Sulfitobacter</taxon>
    </lineage>
</organism>
<dbReference type="PANTHER" id="PTHR11773:SF1">
    <property type="entry name" value="GLYCINE DEHYDROGENASE (DECARBOXYLATING), MITOCHONDRIAL"/>
    <property type="match status" value="1"/>
</dbReference>
<dbReference type="CDD" id="cd00613">
    <property type="entry name" value="GDC-P"/>
    <property type="match status" value="2"/>
</dbReference>
<evidence type="ECO:0000256" key="4">
    <source>
        <dbReference type="ARBA" id="ARBA00011690"/>
    </source>
</evidence>
<dbReference type="FunFam" id="3.90.1150.10:FF:000007">
    <property type="entry name" value="Glycine dehydrogenase (decarboxylating), mitochondrial"/>
    <property type="match status" value="1"/>
</dbReference>
<dbReference type="GO" id="GO:0019464">
    <property type="term" value="P:glycine decarboxylation via glycine cleavage system"/>
    <property type="evidence" value="ECO:0007669"/>
    <property type="project" value="UniProtKB-UniRule"/>
</dbReference>
<evidence type="ECO:0000256" key="5">
    <source>
        <dbReference type="ARBA" id="ARBA00022898"/>
    </source>
</evidence>
<dbReference type="GO" id="GO:0005829">
    <property type="term" value="C:cytosol"/>
    <property type="evidence" value="ECO:0007669"/>
    <property type="project" value="TreeGrafter"/>
</dbReference>
<comment type="cofactor">
    <cofactor evidence="1 8 9">
        <name>pyridoxal 5'-phosphate</name>
        <dbReference type="ChEBI" id="CHEBI:597326"/>
    </cofactor>
</comment>
<protein>
    <recommendedName>
        <fullName evidence="8">Glycine dehydrogenase (decarboxylating)</fullName>
        <ecNumber evidence="8">1.4.4.2</ecNumber>
    </recommendedName>
    <alternativeName>
        <fullName evidence="8">Glycine cleavage system P-protein</fullName>
    </alternativeName>
    <alternativeName>
        <fullName evidence="8">Glycine decarboxylase</fullName>
    </alternativeName>
    <alternativeName>
        <fullName evidence="8">Glycine dehydrogenase (aminomethyl-transferring)</fullName>
    </alternativeName>
</protein>
<feature type="domain" description="Glycine cleavage system P-protein N-terminal" evidence="10">
    <location>
        <begin position="16"/>
        <end position="439"/>
    </location>
</feature>
<dbReference type="Gene3D" id="3.90.1150.10">
    <property type="entry name" value="Aspartate Aminotransferase, domain 1"/>
    <property type="match status" value="2"/>
</dbReference>
<dbReference type="SUPFAM" id="SSF53383">
    <property type="entry name" value="PLP-dependent transferases"/>
    <property type="match status" value="2"/>
</dbReference>
<dbReference type="InterPro" id="IPR020581">
    <property type="entry name" value="GDC_P"/>
</dbReference>
<evidence type="ECO:0000256" key="9">
    <source>
        <dbReference type="PIRSR" id="PIRSR603437-50"/>
    </source>
</evidence>
<dbReference type="GO" id="GO:0016594">
    <property type="term" value="F:glycine binding"/>
    <property type="evidence" value="ECO:0007669"/>
    <property type="project" value="TreeGrafter"/>
</dbReference>
<dbReference type="EC" id="1.4.4.2" evidence="8"/>
<dbReference type="InterPro" id="IPR003437">
    <property type="entry name" value="GcvP"/>
</dbReference>
<dbReference type="NCBIfam" id="TIGR00461">
    <property type="entry name" value="gcvP"/>
    <property type="match status" value="1"/>
</dbReference>
<comment type="subunit">
    <text evidence="4 8">The glycine cleavage system is composed of four proteins: P, T, L and H.</text>
</comment>
<dbReference type="Proteomes" id="UP000284407">
    <property type="component" value="Unassembled WGS sequence"/>
</dbReference>
<dbReference type="GO" id="GO:0005960">
    <property type="term" value="C:glycine cleavage complex"/>
    <property type="evidence" value="ECO:0007669"/>
    <property type="project" value="TreeGrafter"/>
</dbReference>
<accession>A0A420DPC8</accession>
<dbReference type="Pfam" id="PF21478">
    <property type="entry name" value="GcvP2_C"/>
    <property type="match status" value="1"/>
</dbReference>
<dbReference type="InterPro" id="IPR049316">
    <property type="entry name" value="GDC-P_C"/>
</dbReference>
<keyword evidence="13" id="KW-1185">Reference proteome</keyword>
<comment type="function">
    <text evidence="2 8">The glycine cleavage system catalyzes the degradation of glycine. The P protein binds the alpha-amino group of glycine through its pyridoxal phosphate cofactor; CO(2) is released and the remaining methylamine moiety is then transferred to the lipoamide cofactor of the H protein.</text>
</comment>
<dbReference type="Pfam" id="PF02347">
    <property type="entry name" value="GDC-P"/>
    <property type="match status" value="2"/>
</dbReference>
<dbReference type="Gene3D" id="3.40.640.10">
    <property type="entry name" value="Type I PLP-dependent aspartate aminotransferase-like (Major domain)"/>
    <property type="match status" value="2"/>
</dbReference>
<dbReference type="RefSeq" id="WP_025062970.1">
    <property type="nucleotide sequence ID" value="NZ_RAQK01000001.1"/>
</dbReference>
<dbReference type="PANTHER" id="PTHR11773">
    <property type="entry name" value="GLYCINE DEHYDROGENASE, DECARBOXYLATING"/>
    <property type="match status" value="1"/>
</dbReference>
<evidence type="ECO:0000256" key="2">
    <source>
        <dbReference type="ARBA" id="ARBA00003788"/>
    </source>
</evidence>
<evidence type="ECO:0000256" key="6">
    <source>
        <dbReference type="ARBA" id="ARBA00023002"/>
    </source>
</evidence>
<dbReference type="FunFam" id="3.40.640.10:FF:000005">
    <property type="entry name" value="Glycine dehydrogenase (decarboxylating), mitochondrial"/>
    <property type="match status" value="1"/>
</dbReference>
<evidence type="ECO:0000313" key="13">
    <source>
        <dbReference type="Proteomes" id="UP000284407"/>
    </source>
</evidence>
<keyword evidence="6 8" id="KW-0560">Oxidoreductase</keyword>